<reference evidence="2 3" key="1">
    <citation type="submission" date="2017-03" db="EMBL/GenBank/DDBJ databases">
        <title>Genome Survey of Euroglyphus maynei.</title>
        <authorList>
            <person name="Arlian L.G."/>
            <person name="Morgan M.S."/>
            <person name="Rider S.D."/>
        </authorList>
    </citation>
    <scope>NUCLEOTIDE SEQUENCE [LARGE SCALE GENOMIC DNA]</scope>
    <source>
        <strain evidence="2">Arlian Lab</strain>
        <tissue evidence="2">Whole body</tissue>
    </source>
</reference>
<evidence type="ECO:0000313" key="2">
    <source>
        <dbReference type="EMBL" id="OTF82013.1"/>
    </source>
</evidence>
<evidence type="ECO:0000313" key="3">
    <source>
        <dbReference type="Proteomes" id="UP000194236"/>
    </source>
</evidence>
<keyword evidence="3" id="KW-1185">Reference proteome</keyword>
<protein>
    <submittedName>
        <fullName evidence="2">Uncharacterized protein</fullName>
    </submittedName>
</protein>
<dbReference type="AlphaFoldDB" id="A0A1Y3BQD0"/>
<feature type="non-terminal residue" evidence="2">
    <location>
        <position position="1"/>
    </location>
</feature>
<gene>
    <name evidence="2" type="ORF">BLA29_005022</name>
</gene>
<accession>A0A1Y3BQD0</accession>
<dbReference type="Proteomes" id="UP000194236">
    <property type="component" value="Unassembled WGS sequence"/>
</dbReference>
<proteinExistence type="predicted"/>
<feature type="region of interest" description="Disordered" evidence="1">
    <location>
        <begin position="437"/>
        <end position="460"/>
    </location>
</feature>
<sequence length="513" mass="59256">NIVKRVKNKTTTTNSISFKKLLIRDETKTTIADNNDLDIGQDAIELFGTDTVKMNDGDDKLSIKSESTQIDQLIVRTEKLLNILFQQITAQELVVKSIGFLHLIGYDEDSKSAQLNNHCLRCFLIEHLFDLNDDYGLNQLVQIYVFQMLFNNNQSLSEESWDQLIEHLVTHFDQSSTDKEMAESQPNSNECDMMNKQSLTSRLFFTQMRCLLMDKTSKECFDYCLNQLKMFEKNEQTQQSFRCENCRLSNRKISLSSNSQQQPPLLSMRTSSNRKFRLFNSQLLEHGQDDQCSATVSSSSNLFDTVLNTGHLNMFTTLFRQSTKSTMTNSDDVDMLLNEEMIGSNDEPPLLLMSLDETQLLEPFFQLLVEIFELKGNTVTRTLRRLLMFVTRLFFGSSKMSRPYKQFLESLFTEKNVFHLLSQVDLHLEKMLKNSRENQPLKSKISKPKQQQQQQKMNDEASQIDSYLEELNHLLCSLENQPPTPTTPATPTMLMFDNEQEIDPSMMNATLPP</sequence>
<feature type="compositionally biased region" description="Low complexity" evidence="1">
    <location>
        <begin position="440"/>
        <end position="456"/>
    </location>
</feature>
<dbReference type="EMBL" id="MUJZ01010696">
    <property type="protein sequence ID" value="OTF82013.1"/>
    <property type="molecule type" value="Genomic_DNA"/>
</dbReference>
<organism evidence="2 3">
    <name type="scientific">Euroglyphus maynei</name>
    <name type="common">Mayne's house dust mite</name>
    <dbReference type="NCBI Taxonomy" id="6958"/>
    <lineage>
        <taxon>Eukaryota</taxon>
        <taxon>Metazoa</taxon>
        <taxon>Ecdysozoa</taxon>
        <taxon>Arthropoda</taxon>
        <taxon>Chelicerata</taxon>
        <taxon>Arachnida</taxon>
        <taxon>Acari</taxon>
        <taxon>Acariformes</taxon>
        <taxon>Sarcoptiformes</taxon>
        <taxon>Astigmata</taxon>
        <taxon>Psoroptidia</taxon>
        <taxon>Analgoidea</taxon>
        <taxon>Pyroglyphidae</taxon>
        <taxon>Pyroglyphinae</taxon>
        <taxon>Euroglyphus</taxon>
    </lineage>
</organism>
<evidence type="ECO:0000256" key="1">
    <source>
        <dbReference type="SAM" id="MobiDB-lite"/>
    </source>
</evidence>
<feature type="non-terminal residue" evidence="2">
    <location>
        <position position="513"/>
    </location>
</feature>
<comment type="caution">
    <text evidence="2">The sequence shown here is derived from an EMBL/GenBank/DDBJ whole genome shotgun (WGS) entry which is preliminary data.</text>
</comment>
<name>A0A1Y3BQD0_EURMA</name>